<dbReference type="EMBL" id="BAAAHG010000010">
    <property type="protein sequence ID" value="GAA0909250.1"/>
    <property type="molecule type" value="Genomic_DNA"/>
</dbReference>
<evidence type="ECO:0000313" key="3">
    <source>
        <dbReference type="Proteomes" id="UP001501005"/>
    </source>
</evidence>
<evidence type="ECO:0000313" key="2">
    <source>
        <dbReference type="EMBL" id="GAA0909250.1"/>
    </source>
</evidence>
<accession>A0ABP3YX25</accession>
<feature type="compositionally biased region" description="Basic and acidic residues" evidence="1">
    <location>
        <begin position="77"/>
        <end position="91"/>
    </location>
</feature>
<sequence length="112" mass="11678">MRVGETDKGVVSRVGSDANSLIRVNLDKQGGDRVQPSAKSSSSGAGYRRFTDAFRPFLRKVPALFAGETAGTSSGRHAGEARTPVPKEADTPVRAVSPRAGHPSSGRTSGRA</sequence>
<name>A0ABP3YX25_9ACTN</name>
<organism evidence="2 3">
    <name type="scientific">Streptomyces thermoalcalitolerans</name>
    <dbReference type="NCBI Taxonomy" id="65605"/>
    <lineage>
        <taxon>Bacteria</taxon>
        <taxon>Bacillati</taxon>
        <taxon>Actinomycetota</taxon>
        <taxon>Actinomycetes</taxon>
        <taxon>Kitasatosporales</taxon>
        <taxon>Streptomycetaceae</taxon>
        <taxon>Streptomyces</taxon>
    </lineage>
</organism>
<comment type="caution">
    <text evidence="2">The sequence shown here is derived from an EMBL/GenBank/DDBJ whole genome shotgun (WGS) entry which is preliminary data.</text>
</comment>
<proteinExistence type="predicted"/>
<dbReference type="Proteomes" id="UP001501005">
    <property type="component" value="Unassembled WGS sequence"/>
</dbReference>
<reference evidence="3" key="1">
    <citation type="journal article" date="2019" name="Int. J. Syst. Evol. Microbiol.">
        <title>The Global Catalogue of Microorganisms (GCM) 10K type strain sequencing project: providing services to taxonomists for standard genome sequencing and annotation.</title>
        <authorList>
            <consortium name="The Broad Institute Genomics Platform"/>
            <consortium name="The Broad Institute Genome Sequencing Center for Infectious Disease"/>
            <person name="Wu L."/>
            <person name="Ma J."/>
        </authorList>
    </citation>
    <scope>NUCLEOTIDE SEQUENCE [LARGE SCALE GENOMIC DNA]</scope>
    <source>
        <strain evidence="3">JCM 10673</strain>
    </source>
</reference>
<gene>
    <name evidence="2" type="ORF">GCM10009549_17310</name>
</gene>
<feature type="region of interest" description="Disordered" evidence="1">
    <location>
        <begin position="67"/>
        <end position="112"/>
    </location>
</feature>
<protein>
    <submittedName>
        <fullName evidence="2">Uncharacterized protein</fullName>
    </submittedName>
</protein>
<feature type="region of interest" description="Disordered" evidence="1">
    <location>
        <begin position="1"/>
        <end position="47"/>
    </location>
</feature>
<evidence type="ECO:0000256" key="1">
    <source>
        <dbReference type="SAM" id="MobiDB-lite"/>
    </source>
</evidence>
<keyword evidence="3" id="KW-1185">Reference proteome</keyword>
<feature type="compositionally biased region" description="Basic and acidic residues" evidence="1">
    <location>
        <begin position="1"/>
        <end position="10"/>
    </location>
</feature>